<accession>A0A9Q3DG89</accession>
<proteinExistence type="predicted"/>
<evidence type="ECO:0000313" key="1">
    <source>
        <dbReference type="EMBL" id="MBW0499896.1"/>
    </source>
</evidence>
<keyword evidence="2" id="KW-1185">Reference proteome</keyword>
<organism evidence="1 2">
    <name type="scientific">Austropuccinia psidii MF-1</name>
    <dbReference type="NCBI Taxonomy" id="1389203"/>
    <lineage>
        <taxon>Eukaryota</taxon>
        <taxon>Fungi</taxon>
        <taxon>Dikarya</taxon>
        <taxon>Basidiomycota</taxon>
        <taxon>Pucciniomycotina</taxon>
        <taxon>Pucciniomycetes</taxon>
        <taxon>Pucciniales</taxon>
        <taxon>Sphaerophragmiaceae</taxon>
        <taxon>Austropuccinia</taxon>
    </lineage>
</organism>
<evidence type="ECO:0000313" key="2">
    <source>
        <dbReference type="Proteomes" id="UP000765509"/>
    </source>
</evidence>
<comment type="caution">
    <text evidence="1">The sequence shown here is derived from an EMBL/GenBank/DDBJ whole genome shotgun (WGS) entry which is preliminary data.</text>
</comment>
<gene>
    <name evidence="1" type="ORF">O181_039611</name>
</gene>
<reference evidence="1" key="1">
    <citation type="submission" date="2021-03" db="EMBL/GenBank/DDBJ databases">
        <title>Draft genome sequence of rust myrtle Austropuccinia psidii MF-1, a brazilian biotype.</title>
        <authorList>
            <person name="Quecine M.C."/>
            <person name="Pachon D.M.R."/>
            <person name="Bonatelli M.L."/>
            <person name="Correr F.H."/>
            <person name="Franceschini L.M."/>
            <person name="Leite T.F."/>
            <person name="Margarido G.R.A."/>
            <person name="Almeida C.A."/>
            <person name="Ferrarezi J.A."/>
            <person name="Labate C.A."/>
        </authorList>
    </citation>
    <scope>NUCLEOTIDE SEQUENCE</scope>
    <source>
        <strain evidence="1">MF-1</strain>
    </source>
</reference>
<protein>
    <submittedName>
        <fullName evidence="1">Uncharacterized protein</fullName>
    </submittedName>
</protein>
<dbReference type="Proteomes" id="UP000765509">
    <property type="component" value="Unassembled WGS sequence"/>
</dbReference>
<name>A0A9Q3DG89_9BASI</name>
<sequence length="119" mass="13201">MEIVRRKNFRFSEWAPEGGTPDSGDTDSEGTETHILGIISSQLHNESFSAVMKTYATHKQSPGCPHPLQMRLRHCPPISALTTPYASAPPPYLLCRLQFLCSCGALKICLQHHPQPPYA</sequence>
<dbReference type="AlphaFoldDB" id="A0A9Q3DG89"/>
<dbReference type="EMBL" id="AVOT02015522">
    <property type="protein sequence ID" value="MBW0499896.1"/>
    <property type="molecule type" value="Genomic_DNA"/>
</dbReference>